<organism evidence="1 2">
    <name type="scientific">Chitinophaga agrisoli</name>
    <dbReference type="NCBI Taxonomy" id="2607653"/>
    <lineage>
        <taxon>Bacteria</taxon>
        <taxon>Pseudomonadati</taxon>
        <taxon>Bacteroidota</taxon>
        <taxon>Chitinophagia</taxon>
        <taxon>Chitinophagales</taxon>
        <taxon>Chitinophagaceae</taxon>
        <taxon>Chitinophaga</taxon>
    </lineage>
</organism>
<proteinExistence type="predicted"/>
<sequence>MINIEKHWLLKEHLEEIEVLSDDFPEYYRGIPKGSAIPINTDINSKRLIFGYNGPIIRLNVELFISKWYDFVKSAFFETCIWGAKNGLIMEFTSDDYLLQSGSSYIFAQMSNRK</sequence>
<reference evidence="1 2" key="1">
    <citation type="submission" date="2019-09" db="EMBL/GenBank/DDBJ databases">
        <title>Chitinophaga ginsengihumi sp. nov., isolated from soil of ginseng rhizosphere.</title>
        <authorList>
            <person name="Lee J."/>
        </authorList>
    </citation>
    <scope>NUCLEOTIDE SEQUENCE [LARGE SCALE GENOMIC DNA]</scope>
    <source>
        <strain evidence="1 2">BN140078</strain>
    </source>
</reference>
<reference evidence="1 2" key="2">
    <citation type="submission" date="2019-09" db="EMBL/GenBank/DDBJ databases">
        <authorList>
            <person name="Jin C."/>
        </authorList>
    </citation>
    <scope>NUCLEOTIDE SEQUENCE [LARGE SCALE GENOMIC DNA]</scope>
    <source>
        <strain evidence="1 2">BN140078</strain>
    </source>
</reference>
<name>A0A5B2VHX5_9BACT</name>
<dbReference type="AlphaFoldDB" id="A0A5B2VHX5"/>
<keyword evidence="2" id="KW-1185">Reference proteome</keyword>
<comment type="caution">
    <text evidence="1">The sequence shown here is derived from an EMBL/GenBank/DDBJ whole genome shotgun (WGS) entry which is preliminary data.</text>
</comment>
<dbReference type="Proteomes" id="UP000324611">
    <property type="component" value="Unassembled WGS sequence"/>
</dbReference>
<evidence type="ECO:0000313" key="1">
    <source>
        <dbReference type="EMBL" id="KAA2238681.1"/>
    </source>
</evidence>
<accession>A0A5B2VHX5</accession>
<dbReference type="RefSeq" id="WP_149839860.1">
    <property type="nucleotide sequence ID" value="NZ_VUOC01000004.1"/>
</dbReference>
<dbReference type="EMBL" id="VUOC01000004">
    <property type="protein sequence ID" value="KAA2238681.1"/>
    <property type="molecule type" value="Genomic_DNA"/>
</dbReference>
<protein>
    <submittedName>
        <fullName evidence="1">Uncharacterized protein</fullName>
    </submittedName>
</protein>
<gene>
    <name evidence="1" type="ORF">F0L74_20905</name>
</gene>
<evidence type="ECO:0000313" key="2">
    <source>
        <dbReference type="Proteomes" id="UP000324611"/>
    </source>
</evidence>